<organism evidence="3 4">
    <name type="scientific">Acrobeloides nanus</name>
    <dbReference type="NCBI Taxonomy" id="290746"/>
    <lineage>
        <taxon>Eukaryota</taxon>
        <taxon>Metazoa</taxon>
        <taxon>Ecdysozoa</taxon>
        <taxon>Nematoda</taxon>
        <taxon>Chromadorea</taxon>
        <taxon>Rhabditida</taxon>
        <taxon>Tylenchina</taxon>
        <taxon>Cephalobomorpha</taxon>
        <taxon>Cephaloboidea</taxon>
        <taxon>Cephalobidae</taxon>
        <taxon>Acrobeloides</taxon>
    </lineage>
</organism>
<keyword evidence="2" id="KW-0808">Transferase</keyword>
<accession>A0A914DY47</accession>
<dbReference type="PANTHER" id="PTHR22898">
    <property type="entry name" value="UNCHARACTERIZED GLYCOSOL TRANSFERASE-RELATED"/>
    <property type="match status" value="1"/>
</dbReference>
<dbReference type="GO" id="GO:0003676">
    <property type="term" value="F:nucleic acid binding"/>
    <property type="evidence" value="ECO:0007669"/>
    <property type="project" value="InterPro"/>
</dbReference>
<evidence type="ECO:0000256" key="2">
    <source>
        <dbReference type="ARBA" id="ARBA00022679"/>
    </source>
</evidence>
<dbReference type="GO" id="GO:0016020">
    <property type="term" value="C:membrane"/>
    <property type="evidence" value="ECO:0007669"/>
    <property type="project" value="InterPro"/>
</dbReference>
<sequence length="239" mass="27258">MARQLFKKDSSHKLCVHVRRGDFKSFGGETTEEFVLGSVDYATAYLKNKLNVKKSSIVIMGDDQDFIKNVSRKLEHKTYIPKNTSRGEDICFAIHNCNSLIISAGSSTFGWWIGYLKKLPGPHTKRMIKRNPSTKVNSTRKLAKKLRANCPDFISVDTYWRNNDGEWPPNSPNLNPLDYSVWSILEEKACAKPHPNVESLKRALKKAWNEITLETLIKIVDNFPKRLKACMDAKGGHFE</sequence>
<reference evidence="4" key="1">
    <citation type="submission" date="2022-11" db="UniProtKB">
        <authorList>
            <consortium name="WormBaseParasite"/>
        </authorList>
    </citation>
    <scope>IDENTIFICATION</scope>
</reference>
<dbReference type="InterPro" id="IPR052501">
    <property type="entry name" value="Alpha-1-2_FucT"/>
</dbReference>
<protein>
    <submittedName>
        <fullName evidence="4">Uncharacterized protein</fullName>
    </submittedName>
</protein>
<dbReference type="GO" id="GO:0008107">
    <property type="term" value="F:galactoside 2-alpha-L-fucosyltransferase activity"/>
    <property type="evidence" value="ECO:0007669"/>
    <property type="project" value="InterPro"/>
</dbReference>
<dbReference type="Pfam" id="PF01531">
    <property type="entry name" value="Glyco_transf_11"/>
    <property type="match status" value="1"/>
</dbReference>
<evidence type="ECO:0000313" key="3">
    <source>
        <dbReference type="Proteomes" id="UP000887540"/>
    </source>
</evidence>
<dbReference type="Proteomes" id="UP000887540">
    <property type="component" value="Unplaced"/>
</dbReference>
<evidence type="ECO:0000256" key="1">
    <source>
        <dbReference type="ARBA" id="ARBA00022676"/>
    </source>
</evidence>
<name>A0A914DY47_9BILA</name>
<dbReference type="InterPro" id="IPR002516">
    <property type="entry name" value="Glyco_trans_11"/>
</dbReference>
<dbReference type="AlphaFoldDB" id="A0A914DY47"/>
<keyword evidence="1" id="KW-0328">Glycosyltransferase</keyword>
<proteinExistence type="predicted"/>
<evidence type="ECO:0000313" key="4">
    <source>
        <dbReference type="WBParaSite" id="ACRNAN_scaffold454.g8124.t1"/>
    </source>
</evidence>
<dbReference type="GO" id="GO:0005975">
    <property type="term" value="P:carbohydrate metabolic process"/>
    <property type="evidence" value="ECO:0007669"/>
    <property type="project" value="InterPro"/>
</dbReference>
<dbReference type="InterPro" id="IPR036397">
    <property type="entry name" value="RNaseH_sf"/>
</dbReference>
<keyword evidence="3" id="KW-1185">Reference proteome</keyword>
<dbReference type="WBParaSite" id="ACRNAN_scaffold454.g8124.t1">
    <property type="protein sequence ID" value="ACRNAN_scaffold454.g8124.t1"/>
    <property type="gene ID" value="ACRNAN_scaffold454.g8124"/>
</dbReference>
<dbReference type="Gene3D" id="3.30.420.10">
    <property type="entry name" value="Ribonuclease H-like superfamily/Ribonuclease H"/>
    <property type="match status" value="1"/>
</dbReference>
<dbReference type="PANTHER" id="PTHR22898:SF3">
    <property type="entry name" value="ALPHA-1,2-FUCOSYLTRANSFERASE-RELATED"/>
    <property type="match status" value="1"/>
</dbReference>